<keyword evidence="1" id="KW-0812">Transmembrane</keyword>
<dbReference type="RefSeq" id="WP_133794003.1">
    <property type="nucleotide sequence ID" value="NZ_SOCA01000002.1"/>
</dbReference>
<accession>A0A4R7S4V2</accession>
<keyword evidence="2" id="KW-0732">Signal</keyword>
<keyword evidence="1" id="KW-0472">Membrane</keyword>
<proteinExistence type="predicted"/>
<reference evidence="3 4" key="1">
    <citation type="submission" date="2019-03" db="EMBL/GenBank/DDBJ databases">
        <title>Genomic Encyclopedia of Archaeal and Bacterial Type Strains, Phase II (KMG-II): from individual species to whole genera.</title>
        <authorList>
            <person name="Goeker M."/>
        </authorList>
    </citation>
    <scope>NUCLEOTIDE SEQUENCE [LARGE SCALE GENOMIC DNA]</scope>
    <source>
        <strain evidence="3 4">ATCC 25309</strain>
    </source>
</reference>
<protein>
    <submittedName>
        <fullName evidence="3">Uncharacterized protein</fullName>
    </submittedName>
</protein>
<evidence type="ECO:0000313" key="4">
    <source>
        <dbReference type="Proteomes" id="UP000295662"/>
    </source>
</evidence>
<gene>
    <name evidence="3" type="ORF">EI77_01355</name>
</gene>
<evidence type="ECO:0000256" key="1">
    <source>
        <dbReference type="SAM" id="Phobius"/>
    </source>
</evidence>
<evidence type="ECO:0000256" key="2">
    <source>
        <dbReference type="SAM" id="SignalP"/>
    </source>
</evidence>
<feature type="signal peptide" evidence="2">
    <location>
        <begin position="1"/>
        <end position="18"/>
    </location>
</feature>
<name>A0A4R7S4V2_9BACT</name>
<comment type="caution">
    <text evidence="3">The sequence shown here is derived from an EMBL/GenBank/DDBJ whole genome shotgun (WGS) entry which is preliminary data.</text>
</comment>
<dbReference type="AlphaFoldDB" id="A0A4R7S4V2"/>
<feature type="transmembrane region" description="Helical" evidence="1">
    <location>
        <begin position="308"/>
        <end position="327"/>
    </location>
</feature>
<sequence>MLFRLFILGLALASTASACTIPVFRFALDRWEADAFHLVLPPSVSQDAAVSDLLRPLRANGKANVSITSAPEATEAALKYSRESDHLVWSGALNAQTLPMLLDSPARQELLKKILAGDSVIWVIVEGGSQEDKAEAERIEKRLGFLEQVAALPVQNPNDPDSQLGPGPPLRLKFATLRLRRDDAAEQPLIRMLAGPEGKVDASTTSFAAAVFGRGRVLGAWPLADLDDASLEDACMFLVGRCSCRLKNENPGWDILMNVDWEKALAAVKADAPPEPVIPQEPAASNAPVTVTVTADDHVTYVAVKWPWQWTAGAVALLLSIAAVMLLRKK</sequence>
<dbReference type="Proteomes" id="UP000295662">
    <property type="component" value="Unassembled WGS sequence"/>
</dbReference>
<feature type="chain" id="PRO_5020979064" evidence="2">
    <location>
        <begin position="19"/>
        <end position="330"/>
    </location>
</feature>
<evidence type="ECO:0000313" key="3">
    <source>
        <dbReference type="EMBL" id="TDU72889.1"/>
    </source>
</evidence>
<keyword evidence="4" id="KW-1185">Reference proteome</keyword>
<dbReference type="PROSITE" id="PS51257">
    <property type="entry name" value="PROKAR_LIPOPROTEIN"/>
    <property type="match status" value="1"/>
</dbReference>
<dbReference type="EMBL" id="SOCA01000002">
    <property type="protein sequence ID" value="TDU72889.1"/>
    <property type="molecule type" value="Genomic_DNA"/>
</dbReference>
<keyword evidence="1" id="KW-1133">Transmembrane helix</keyword>
<dbReference type="OrthoDB" id="290552at2"/>
<organism evidence="3 4">
    <name type="scientific">Prosthecobacter fusiformis</name>
    <dbReference type="NCBI Taxonomy" id="48464"/>
    <lineage>
        <taxon>Bacteria</taxon>
        <taxon>Pseudomonadati</taxon>
        <taxon>Verrucomicrobiota</taxon>
        <taxon>Verrucomicrobiia</taxon>
        <taxon>Verrucomicrobiales</taxon>
        <taxon>Verrucomicrobiaceae</taxon>
        <taxon>Prosthecobacter</taxon>
    </lineage>
</organism>